<keyword evidence="3" id="KW-1185">Reference proteome</keyword>
<reference evidence="2" key="1">
    <citation type="submission" date="2024-05" db="EMBL/GenBank/DDBJ databases">
        <title>Whole genome shotgun sequence of Streptomyces hygroscopicus NBRC 113678.</title>
        <authorList>
            <person name="Komaki H."/>
            <person name="Tamura T."/>
        </authorList>
    </citation>
    <scope>NUCLEOTIDE SEQUENCE</scope>
    <source>
        <strain evidence="2">N11-34</strain>
    </source>
</reference>
<dbReference type="Proteomes" id="UP001054854">
    <property type="component" value="Unassembled WGS sequence"/>
</dbReference>
<evidence type="ECO:0000256" key="1">
    <source>
        <dbReference type="SAM" id="MobiDB-lite"/>
    </source>
</evidence>
<feature type="region of interest" description="Disordered" evidence="1">
    <location>
        <begin position="1"/>
        <end position="46"/>
    </location>
</feature>
<protein>
    <submittedName>
        <fullName evidence="2">Uncharacterized protein</fullName>
    </submittedName>
</protein>
<name>A0ABQ3TZS8_STRHY</name>
<proteinExistence type="predicted"/>
<accession>A0ABQ3TZS8</accession>
<evidence type="ECO:0000313" key="3">
    <source>
        <dbReference type="Proteomes" id="UP001054854"/>
    </source>
</evidence>
<comment type="caution">
    <text evidence="2">The sequence shown here is derived from an EMBL/GenBank/DDBJ whole genome shotgun (WGS) entry which is preliminary data.</text>
</comment>
<dbReference type="EMBL" id="BNEK01000003">
    <property type="protein sequence ID" value="GHJ28859.1"/>
    <property type="molecule type" value="Genomic_DNA"/>
</dbReference>
<gene>
    <name evidence="2" type="ORF">TPA0910_32920</name>
</gene>
<organism evidence="2 3">
    <name type="scientific">Streptomyces hygroscopicus</name>
    <dbReference type="NCBI Taxonomy" id="1912"/>
    <lineage>
        <taxon>Bacteria</taxon>
        <taxon>Bacillati</taxon>
        <taxon>Actinomycetota</taxon>
        <taxon>Actinomycetes</taxon>
        <taxon>Kitasatosporales</taxon>
        <taxon>Streptomycetaceae</taxon>
        <taxon>Streptomyces</taxon>
        <taxon>Streptomyces violaceusniger group</taxon>
    </lineage>
</organism>
<evidence type="ECO:0000313" key="2">
    <source>
        <dbReference type="EMBL" id="GHJ28859.1"/>
    </source>
</evidence>
<sequence>MSGAGPVTKREPGGAGDEGGAGRARDEGGAGRARRLGCAPGPPARQTCFRPGFPASLTNDAAVVSGALGVVTAETVL</sequence>
<feature type="compositionally biased region" description="Gly residues" evidence="1">
    <location>
        <begin position="13"/>
        <end position="22"/>
    </location>
</feature>